<evidence type="ECO:0000313" key="1">
    <source>
        <dbReference type="EMBL" id="MCQ8195060.1"/>
    </source>
</evidence>
<gene>
    <name evidence="1" type="ORF">NP777_43965</name>
</gene>
<sequence>MDPHTVRAAIPREPIAGSIAADRIAEALGTPNPAAYGQRSNVTAFVVRRFIARGLLTHLSGNPDGSLVNPDEIDAVCEREDLAALVASAAPLGPDQAAERLGVRRAGVVSHAGASTSAGPGRQ</sequence>
<organism evidence="1 2">
    <name type="scientific">Streptomyces rugosispiralis</name>
    <dbReference type="NCBI Taxonomy" id="2967341"/>
    <lineage>
        <taxon>Bacteria</taxon>
        <taxon>Bacillati</taxon>
        <taxon>Actinomycetota</taxon>
        <taxon>Actinomycetes</taxon>
        <taxon>Kitasatosporales</taxon>
        <taxon>Streptomycetaceae</taxon>
        <taxon>Streptomyces</taxon>
    </lineage>
</organism>
<name>A0ABT1VE72_9ACTN</name>
<accession>A0ABT1VE72</accession>
<evidence type="ECO:0000313" key="2">
    <source>
        <dbReference type="Proteomes" id="UP001204746"/>
    </source>
</evidence>
<dbReference type="EMBL" id="JANIAA010000060">
    <property type="protein sequence ID" value="MCQ8195060.1"/>
    <property type="molecule type" value="Genomic_DNA"/>
</dbReference>
<dbReference type="Proteomes" id="UP001204746">
    <property type="component" value="Unassembled WGS sequence"/>
</dbReference>
<proteinExistence type="predicted"/>
<keyword evidence="2" id="KW-1185">Reference proteome</keyword>
<protein>
    <submittedName>
        <fullName evidence="1">Uncharacterized protein</fullName>
    </submittedName>
</protein>
<reference evidence="1 2" key="1">
    <citation type="submission" date="2022-07" db="EMBL/GenBank/DDBJ databases">
        <authorList>
            <person name="Phongsopitanun W."/>
            <person name="Tanasupawat S."/>
        </authorList>
    </citation>
    <scope>NUCLEOTIDE SEQUENCE [LARGE SCALE GENOMIC DNA]</scope>
    <source>
        <strain evidence="1 2">RCU-064</strain>
    </source>
</reference>
<dbReference type="RefSeq" id="WP_256655803.1">
    <property type="nucleotide sequence ID" value="NZ_JANIAA010000060.1"/>
</dbReference>
<comment type="caution">
    <text evidence="1">The sequence shown here is derived from an EMBL/GenBank/DDBJ whole genome shotgun (WGS) entry which is preliminary data.</text>
</comment>